<proteinExistence type="predicted"/>
<gene>
    <name evidence="2" type="ORF">IAR63_17535</name>
</gene>
<dbReference type="Gene3D" id="3.40.50.1440">
    <property type="entry name" value="Tubulin/FtsZ, GTPase domain"/>
    <property type="match status" value="1"/>
</dbReference>
<geneLocation type="plasmid" evidence="2 3">
    <name>p-r.curvispora1</name>
</geneLocation>
<reference evidence="2 3" key="1">
    <citation type="submission" date="2020-08" db="EMBL/GenBank/DDBJ databases">
        <title>Complete genome sequence of Raphidiopsis curvispora isolated from drinking water reservoir in South Korea.</title>
        <authorList>
            <person name="Jeong J."/>
        </authorList>
    </citation>
    <scope>NUCLEOTIDE SEQUENCE [LARGE SCALE GENOMIC DNA]</scope>
    <source>
        <strain evidence="2 3">GIHE-G1</strain>
        <plasmid evidence="2 3">p-r.curvispora1</plasmid>
    </source>
</reference>
<name>A0A7H0F5T3_9CYAN</name>
<protein>
    <submittedName>
        <fullName evidence="2">Tubulin-like doman-containing protein</fullName>
    </submittedName>
</protein>
<dbReference type="KEGG" id="ccur:IAR63_17535"/>
<dbReference type="Pfam" id="PF13809">
    <property type="entry name" value="Tubulin_2"/>
    <property type="match status" value="1"/>
</dbReference>
<sequence length="1121" mass="128444">MPVEEKSMVPTVIVGVGGTGVEVLSRVRRLVEESYGSLGEFPIISFLSIDTDRDYRVNNPEAAGSPLQDSEKYWASVSNAEVTDIMANMSRYPWIESWFPKELERNIGALEAGAGQIRAYGRFAFFYNYHRIRSRFNDACNRLIGYETEMSNRYDIRVNTNALNVFIVGSLSGGTGSGMILDLGYCIRNWLKGQGSPLITAIVPMPNAFANIAVGERVLANGYAALMELSYFSDNRTEYCARFSSGLVDEVLDKRPPFDFTYLVGTKNGETEFNLDQIREMIAQNIFLDLTSDFAPHKRSIRDNIKGAWAQVDPEGRGYPKNFMSFGLATIEIPMAQIRANLSNRLGADLIGWWFNKSAHLPHSMMDLLKTDILLRMRLTEAELLSDLSSGNDRPLQSEITVWFSNIRSEIASDNRLQCTYQGANLLGPETGNILQFVDYLERKVEEYRAYHLRDLSPDERSHGDFLQTMYRNRDRIIQEGRRSLQQELYTIIQDRTRGPNFAYAFISNVSQLLRNSADNFRHESERTWQPNEINRNRQYQGALEEINRLTNSFGLTKQNQIERHCRDALSGIEGNCLAFIQRKARTLGLEVIDRLQEHLQTLNHRLDLFNQKLRQLQDDFNQSADRDAESADALRINGVKLYNREELNRLYQNMIECLVGDHGGIQNRYEMGLNQVCSTMTQDILINTSPLWRQNRRADEVMQLFDITQLPDFNYEDFKKKITEETRSFVQSPPEQSQINRELTAVDRLFQAFQNDTENIRHNIRIVYQKSKPLVLLSDAILQAGGFTPLENTKIAIVGGRNTNNPAAIRLLPLLKERVTAESESLTPLGEQERHRIVFVQEKGGFSLRCIRGMKELQRSYQDWKGQTLEAKRAKLRGENRDLPIPVHIQKEPPFWDVFPEDPEVFKLVLQARSLGVLRLEVNRNTQETVIRYTRGTVIGTENVDIAASWEEAVQVLEVAVCRPDREEIDKQVRARFAGTNQPNLRQALYNQLINYLKEREAELQNLGGVDSPDYKRESTIIKDVINDHQLNNGQDNEPFVIPSRQTETQSYPAERHIGFDLSSSDAGSKAREKEYQRYLAQLSKKDAFVTAAKAKASELNLDLQTAEAIWNEFIGDWRY</sequence>
<keyword evidence="1" id="KW-0175">Coiled coil</keyword>
<evidence type="ECO:0000256" key="1">
    <source>
        <dbReference type="SAM" id="Coils"/>
    </source>
</evidence>
<dbReference type="InterPro" id="IPR036525">
    <property type="entry name" value="Tubulin/FtsZ_GTPase_sf"/>
</dbReference>
<keyword evidence="2" id="KW-0614">Plasmid</keyword>
<dbReference type="Proteomes" id="UP000516013">
    <property type="component" value="Plasmid p-r.curvispora1"/>
</dbReference>
<dbReference type="RefSeq" id="WP_187707569.1">
    <property type="nucleotide sequence ID" value="NZ_CP060823.1"/>
</dbReference>
<dbReference type="AlphaFoldDB" id="A0A7H0F5T3"/>
<organism evidence="2 3">
    <name type="scientific">Cylindrospermopsis curvispora GIHE-G1</name>
    <dbReference type="NCBI Taxonomy" id="2666332"/>
    <lineage>
        <taxon>Bacteria</taxon>
        <taxon>Bacillati</taxon>
        <taxon>Cyanobacteriota</taxon>
        <taxon>Cyanophyceae</taxon>
        <taxon>Nostocales</taxon>
        <taxon>Aphanizomenonaceae</taxon>
        <taxon>Cylindrospermopsis</taxon>
    </lineage>
</organism>
<accession>A0A7H0F5T3</accession>
<evidence type="ECO:0000313" key="3">
    <source>
        <dbReference type="Proteomes" id="UP000516013"/>
    </source>
</evidence>
<dbReference type="EMBL" id="CP060823">
    <property type="protein sequence ID" value="QNP31399.1"/>
    <property type="molecule type" value="Genomic_DNA"/>
</dbReference>
<dbReference type="InterPro" id="IPR025904">
    <property type="entry name" value="Tubulin-like"/>
</dbReference>
<keyword evidence="3" id="KW-1185">Reference proteome</keyword>
<feature type="coiled-coil region" evidence="1">
    <location>
        <begin position="593"/>
        <end position="627"/>
    </location>
</feature>
<evidence type="ECO:0000313" key="2">
    <source>
        <dbReference type="EMBL" id="QNP31399.1"/>
    </source>
</evidence>
<dbReference type="SUPFAM" id="SSF52490">
    <property type="entry name" value="Tubulin nucleotide-binding domain-like"/>
    <property type="match status" value="1"/>
</dbReference>